<organism evidence="7 8">
    <name type="scientific">Panagrellus redivivus</name>
    <name type="common">Microworm</name>
    <dbReference type="NCBI Taxonomy" id="6233"/>
    <lineage>
        <taxon>Eukaryota</taxon>
        <taxon>Metazoa</taxon>
        <taxon>Ecdysozoa</taxon>
        <taxon>Nematoda</taxon>
        <taxon>Chromadorea</taxon>
        <taxon>Rhabditida</taxon>
        <taxon>Tylenchina</taxon>
        <taxon>Panagrolaimomorpha</taxon>
        <taxon>Panagrolaimoidea</taxon>
        <taxon>Panagrolaimidae</taxon>
        <taxon>Panagrellus</taxon>
    </lineage>
</organism>
<dbReference type="PANTHER" id="PTHR47156:SF10">
    <property type="entry name" value="E3 UBIQUITIN-PROTEIN LIGASE TRIM-21-RELATED"/>
    <property type="match status" value="1"/>
</dbReference>
<evidence type="ECO:0000256" key="2">
    <source>
        <dbReference type="ARBA" id="ARBA00022771"/>
    </source>
</evidence>
<dbReference type="SMART" id="SM00184">
    <property type="entry name" value="RING"/>
    <property type="match status" value="1"/>
</dbReference>
<reference evidence="8" key="2">
    <citation type="submission" date="2020-10" db="UniProtKB">
        <authorList>
            <consortium name="WormBaseParasite"/>
        </authorList>
    </citation>
    <scope>IDENTIFICATION</scope>
</reference>
<proteinExistence type="predicted"/>
<sequence length="233" mass="25659">MDSDGEFEEPSDETVVGTSENFQLNHCCICVEKYNQTSRAPVSMPCGHTFCRRCVTRMTNMLTFRCGICRTVSLLGWNGTANNLTMIQLLEHAKLLDSDDTAEATMTEAPPTSPTNPAEAFQDLDQQKVLDYAQSYMQLVSSYIKSQVPGGNQASSFIDKAVAAVKSACTSLFAEVSSSAELSRSNSESSGLDESENEDRFEVESENGDVDFRDSTDDLVAMLHNDLSVHWDF</sequence>
<name>A0A7E4VQ63_PANRE</name>
<feature type="domain" description="RING-type" evidence="6">
    <location>
        <begin position="27"/>
        <end position="70"/>
    </location>
</feature>
<evidence type="ECO:0000256" key="3">
    <source>
        <dbReference type="ARBA" id="ARBA00022833"/>
    </source>
</evidence>
<evidence type="ECO:0000256" key="1">
    <source>
        <dbReference type="ARBA" id="ARBA00022723"/>
    </source>
</evidence>
<evidence type="ECO:0000313" key="7">
    <source>
        <dbReference type="Proteomes" id="UP000492821"/>
    </source>
</evidence>
<evidence type="ECO:0000256" key="5">
    <source>
        <dbReference type="SAM" id="MobiDB-lite"/>
    </source>
</evidence>
<dbReference type="InterPro" id="IPR013083">
    <property type="entry name" value="Znf_RING/FYVE/PHD"/>
</dbReference>
<dbReference type="Gene3D" id="3.30.40.10">
    <property type="entry name" value="Zinc/RING finger domain, C3HC4 (zinc finger)"/>
    <property type="match status" value="1"/>
</dbReference>
<dbReference type="InterPro" id="IPR001841">
    <property type="entry name" value="Znf_RING"/>
</dbReference>
<accession>A0A7E4VQ63</accession>
<dbReference type="InterPro" id="IPR017907">
    <property type="entry name" value="Znf_RING_CS"/>
</dbReference>
<keyword evidence="1" id="KW-0479">Metal-binding</keyword>
<keyword evidence="2 4" id="KW-0863">Zinc-finger</keyword>
<reference evidence="7" key="1">
    <citation type="journal article" date="2013" name="Genetics">
        <title>The draft genome and transcriptome of Panagrellus redivivus are shaped by the harsh demands of a free-living lifestyle.</title>
        <authorList>
            <person name="Srinivasan J."/>
            <person name="Dillman A.R."/>
            <person name="Macchietto M.G."/>
            <person name="Heikkinen L."/>
            <person name="Lakso M."/>
            <person name="Fracchia K.M."/>
            <person name="Antoshechkin I."/>
            <person name="Mortazavi A."/>
            <person name="Wong G."/>
            <person name="Sternberg P.W."/>
        </authorList>
    </citation>
    <scope>NUCLEOTIDE SEQUENCE [LARGE SCALE GENOMIC DNA]</scope>
    <source>
        <strain evidence="7">MT8872</strain>
    </source>
</reference>
<protein>
    <submittedName>
        <fullName evidence="8">RING-type domain-containing protein</fullName>
    </submittedName>
</protein>
<dbReference type="WBParaSite" id="Pan_g23681.t1">
    <property type="protein sequence ID" value="Pan_g23681.t1"/>
    <property type="gene ID" value="Pan_g23681"/>
</dbReference>
<dbReference type="InterPro" id="IPR027370">
    <property type="entry name" value="Znf-RING_euk"/>
</dbReference>
<evidence type="ECO:0000313" key="8">
    <source>
        <dbReference type="WBParaSite" id="Pan_g23681.t1"/>
    </source>
</evidence>
<dbReference type="Pfam" id="PF13445">
    <property type="entry name" value="zf-RING_UBOX"/>
    <property type="match status" value="1"/>
</dbReference>
<dbReference type="InterPro" id="IPR052667">
    <property type="entry name" value="E3_ubiquitin-ligase_RING"/>
</dbReference>
<dbReference type="GO" id="GO:0008270">
    <property type="term" value="F:zinc ion binding"/>
    <property type="evidence" value="ECO:0007669"/>
    <property type="project" value="UniProtKB-KW"/>
</dbReference>
<keyword evidence="7" id="KW-1185">Reference proteome</keyword>
<dbReference type="Proteomes" id="UP000492821">
    <property type="component" value="Unassembled WGS sequence"/>
</dbReference>
<dbReference type="PROSITE" id="PS00518">
    <property type="entry name" value="ZF_RING_1"/>
    <property type="match status" value="1"/>
</dbReference>
<keyword evidence="3" id="KW-0862">Zinc</keyword>
<dbReference type="SUPFAM" id="SSF57850">
    <property type="entry name" value="RING/U-box"/>
    <property type="match status" value="1"/>
</dbReference>
<dbReference type="PROSITE" id="PS50089">
    <property type="entry name" value="ZF_RING_2"/>
    <property type="match status" value="1"/>
</dbReference>
<evidence type="ECO:0000259" key="6">
    <source>
        <dbReference type="PROSITE" id="PS50089"/>
    </source>
</evidence>
<dbReference type="PANTHER" id="PTHR47156">
    <property type="entry name" value="PROTEIN CBG20824"/>
    <property type="match status" value="1"/>
</dbReference>
<evidence type="ECO:0000256" key="4">
    <source>
        <dbReference type="PROSITE-ProRule" id="PRU00175"/>
    </source>
</evidence>
<dbReference type="AlphaFoldDB" id="A0A7E4VQ63"/>
<feature type="region of interest" description="Disordered" evidence="5">
    <location>
        <begin position="183"/>
        <end position="212"/>
    </location>
</feature>